<name>A0ACC0QCB3_9HYPO</name>
<proteinExistence type="predicted"/>
<sequence>MVTRKVAPALAAGCTVVLKSAGETPFTANALVELAHRAGIAPGVINVITALENTVVIGMLLTTHPKIKKVSFAGSTAVGKILMTQSSGTLKKLSMELSENSPFILFDDCPDLDDAVAGALEAKFRGSGQTCVAANRIFVQEGIHDTFVREFSKAVAKFKVGNGFGQGVTHGPATSIRAVEKMEIHVQDAVAKGAEVIVGGTRLPHLEPTFFTPTVLKGMKPNMQMF</sequence>
<accession>A0ACC0QCB3</accession>
<dbReference type="EMBL" id="CM046517">
    <property type="protein sequence ID" value="KAI8648217.1"/>
    <property type="molecule type" value="Genomic_DNA"/>
</dbReference>
<organism evidence="1 2">
    <name type="scientific">Fusarium keratoplasticum</name>
    <dbReference type="NCBI Taxonomy" id="1328300"/>
    <lineage>
        <taxon>Eukaryota</taxon>
        <taxon>Fungi</taxon>
        <taxon>Dikarya</taxon>
        <taxon>Ascomycota</taxon>
        <taxon>Pezizomycotina</taxon>
        <taxon>Sordariomycetes</taxon>
        <taxon>Hypocreomycetidae</taxon>
        <taxon>Hypocreales</taxon>
        <taxon>Nectriaceae</taxon>
        <taxon>Fusarium</taxon>
        <taxon>Fusarium solani species complex</taxon>
    </lineage>
</organism>
<dbReference type="Proteomes" id="UP001065298">
    <property type="component" value="Chromosome 15"/>
</dbReference>
<evidence type="ECO:0000313" key="2">
    <source>
        <dbReference type="Proteomes" id="UP001065298"/>
    </source>
</evidence>
<comment type="caution">
    <text evidence="1">The sequence shown here is derived from an EMBL/GenBank/DDBJ whole genome shotgun (WGS) entry which is preliminary data.</text>
</comment>
<reference evidence="1" key="1">
    <citation type="submission" date="2022-06" db="EMBL/GenBank/DDBJ databases">
        <title>Fusarium solani species complex genomes reveal bases of compartmentalisation and animal pathogenesis.</title>
        <authorList>
            <person name="Tsai I.J."/>
        </authorList>
    </citation>
    <scope>NUCLEOTIDE SEQUENCE</scope>
    <source>
        <strain evidence="1">Fu6.1</strain>
    </source>
</reference>
<evidence type="ECO:0000313" key="1">
    <source>
        <dbReference type="EMBL" id="KAI8648217.1"/>
    </source>
</evidence>
<keyword evidence="2" id="KW-1185">Reference proteome</keyword>
<gene>
    <name evidence="1" type="ORF">NCS57_01489600</name>
</gene>
<protein>
    <submittedName>
        <fullName evidence="1">Succinate-semialdehyde dehydrogenase</fullName>
    </submittedName>
</protein>